<proteinExistence type="predicted"/>
<protein>
    <submittedName>
        <fullName evidence="2">Uncharacterized protein</fullName>
    </submittedName>
</protein>
<dbReference type="WBParaSite" id="nRc.2.0.1.t01674-RA">
    <property type="protein sequence ID" value="nRc.2.0.1.t01674-RA"/>
    <property type="gene ID" value="nRc.2.0.1.g01674"/>
</dbReference>
<dbReference type="Proteomes" id="UP000887565">
    <property type="component" value="Unplaced"/>
</dbReference>
<sequence length="63" mass="7280">MMCVDLPNRFFNFVLLVYLQNDTSLFDIKKSPALKQKPRDIEKQLERHKEALTGMAAAAVRNN</sequence>
<evidence type="ECO:0000313" key="2">
    <source>
        <dbReference type="WBParaSite" id="nRc.2.0.1.t01674-RA"/>
    </source>
</evidence>
<keyword evidence="1" id="KW-1185">Reference proteome</keyword>
<organism evidence="1 2">
    <name type="scientific">Romanomermis culicivorax</name>
    <name type="common">Nematode worm</name>
    <dbReference type="NCBI Taxonomy" id="13658"/>
    <lineage>
        <taxon>Eukaryota</taxon>
        <taxon>Metazoa</taxon>
        <taxon>Ecdysozoa</taxon>
        <taxon>Nematoda</taxon>
        <taxon>Enoplea</taxon>
        <taxon>Dorylaimia</taxon>
        <taxon>Mermithida</taxon>
        <taxon>Mermithoidea</taxon>
        <taxon>Mermithidae</taxon>
        <taxon>Romanomermis</taxon>
    </lineage>
</organism>
<accession>A0A915HJQ2</accession>
<evidence type="ECO:0000313" key="1">
    <source>
        <dbReference type="Proteomes" id="UP000887565"/>
    </source>
</evidence>
<reference evidence="2" key="1">
    <citation type="submission" date="2022-11" db="UniProtKB">
        <authorList>
            <consortium name="WormBaseParasite"/>
        </authorList>
    </citation>
    <scope>IDENTIFICATION</scope>
</reference>
<dbReference type="AlphaFoldDB" id="A0A915HJQ2"/>
<name>A0A915HJQ2_ROMCU</name>